<keyword evidence="4" id="KW-0964">Secreted</keyword>
<dbReference type="Proteomes" id="UP000593571">
    <property type="component" value="Unassembled WGS sequence"/>
</dbReference>
<dbReference type="Gene3D" id="2.40.50.40">
    <property type="match status" value="1"/>
</dbReference>
<organism evidence="8 9">
    <name type="scientific">Rousettus aegyptiacus</name>
    <name type="common">Egyptian fruit bat</name>
    <name type="synonym">Pteropus aegyptiacus</name>
    <dbReference type="NCBI Taxonomy" id="9407"/>
    <lineage>
        <taxon>Eukaryota</taxon>
        <taxon>Metazoa</taxon>
        <taxon>Chordata</taxon>
        <taxon>Craniata</taxon>
        <taxon>Vertebrata</taxon>
        <taxon>Euteleostomi</taxon>
        <taxon>Mammalia</taxon>
        <taxon>Eutheria</taxon>
        <taxon>Laurasiatheria</taxon>
        <taxon>Chiroptera</taxon>
        <taxon>Yinpterochiroptera</taxon>
        <taxon>Pteropodoidea</taxon>
        <taxon>Pteropodidae</taxon>
        <taxon>Rousettinae</taxon>
        <taxon>Rousettus</taxon>
    </lineage>
</organism>
<dbReference type="OrthoDB" id="9937393at2759"/>
<dbReference type="SMART" id="SM00199">
    <property type="entry name" value="SCY"/>
    <property type="match status" value="1"/>
</dbReference>
<evidence type="ECO:0000256" key="2">
    <source>
        <dbReference type="ARBA" id="ARBA00010665"/>
    </source>
</evidence>
<feature type="signal peptide" evidence="6">
    <location>
        <begin position="1"/>
        <end position="22"/>
    </location>
</feature>
<dbReference type="PANTHER" id="PTHR12015">
    <property type="entry name" value="SMALL INDUCIBLE CYTOKINE A"/>
    <property type="match status" value="1"/>
</dbReference>
<dbReference type="FunFam" id="2.40.50.40:FF:000004">
    <property type="entry name" value="C-X-C motif chemokine"/>
    <property type="match status" value="1"/>
</dbReference>
<dbReference type="InterPro" id="IPR036048">
    <property type="entry name" value="Interleukin_8-like_sf"/>
</dbReference>
<dbReference type="EMBL" id="JACASE010000010">
    <property type="protein sequence ID" value="KAF6431043.1"/>
    <property type="molecule type" value="Genomic_DNA"/>
</dbReference>
<evidence type="ECO:0000256" key="3">
    <source>
        <dbReference type="ARBA" id="ARBA00022514"/>
    </source>
</evidence>
<dbReference type="PRINTS" id="PR00436">
    <property type="entry name" value="INTERLEUKIN8"/>
</dbReference>
<dbReference type="GO" id="GO:0042119">
    <property type="term" value="P:neutrophil activation"/>
    <property type="evidence" value="ECO:0007669"/>
    <property type="project" value="UniProtKB-ARBA"/>
</dbReference>
<keyword evidence="6" id="KW-0732">Signal</keyword>
<evidence type="ECO:0000256" key="1">
    <source>
        <dbReference type="ARBA" id="ARBA00004613"/>
    </source>
</evidence>
<dbReference type="CDD" id="cd00273">
    <property type="entry name" value="Chemokine_CXC"/>
    <property type="match status" value="1"/>
</dbReference>
<dbReference type="Pfam" id="PF00048">
    <property type="entry name" value="IL8"/>
    <property type="match status" value="1"/>
</dbReference>
<dbReference type="GO" id="GO:0030593">
    <property type="term" value="P:neutrophil chemotaxis"/>
    <property type="evidence" value="ECO:0007669"/>
    <property type="project" value="UniProtKB-ARBA"/>
</dbReference>
<dbReference type="InterPro" id="IPR039809">
    <property type="entry name" value="Chemokine_b/g/d"/>
</dbReference>
<comment type="subcellular location">
    <subcellularLocation>
        <location evidence="1">Secreted</location>
    </subcellularLocation>
</comment>
<dbReference type="AlphaFoldDB" id="A0A7J8E6L0"/>
<proteinExistence type="inferred from homology"/>
<gene>
    <name evidence="8" type="ORF">HJG63_003530</name>
</gene>
<dbReference type="SUPFAM" id="SSF54117">
    <property type="entry name" value="Interleukin 8-like chemokines"/>
    <property type="match status" value="1"/>
</dbReference>
<comment type="similarity">
    <text evidence="2">Belongs to the intercrine alpha (chemokine CxC) family.</text>
</comment>
<feature type="chain" id="PRO_5029737330" evidence="6">
    <location>
        <begin position="23"/>
        <end position="111"/>
    </location>
</feature>
<dbReference type="PANTHER" id="PTHR12015:SF204">
    <property type="entry name" value="C-X-C MOTIF CHEMOKINE 13"/>
    <property type="match status" value="1"/>
</dbReference>
<keyword evidence="9" id="KW-1185">Reference proteome</keyword>
<accession>A0A7J8E6L0</accession>
<sequence>MKFIPAFLLLILLVSSLSPAHGVLEAFNTNLKCRCTKTTSKLVSLKKKISGVQFWPPGNGCPMQEIIVTLKNKSTVCLNPKAEWVQSLLKRLWKNGNSAFVSPVPTKTQTA</sequence>
<evidence type="ECO:0000256" key="4">
    <source>
        <dbReference type="ARBA" id="ARBA00022525"/>
    </source>
</evidence>
<name>A0A7J8E6L0_ROUAE</name>
<keyword evidence="5" id="KW-1015">Disulfide bond</keyword>
<evidence type="ECO:0000313" key="8">
    <source>
        <dbReference type="EMBL" id="KAF6431043.1"/>
    </source>
</evidence>
<dbReference type="GO" id="GO:0006952">
    <property type="term" value="P:defense response"/>
    <property type="evidence" value="ECO:0007669"/>
    <property type="project" value="InterPro"/>
</dbReference>
<evidence type="ECO:0000313" key="9">
    <source>
        <dbReference type="Proteomes" id="UP000593571"/>
    </source>
</evidence>
<evidence type="ECO:0000259" key="7">
    <source>
        <dbReference type="SMART" id="SM00199"/>
    </source>
</evidence>
<comment type="caution">
    <text evidence="8">The sequence shown here is derived from an EMBL/GenBank/DDBJ whole genome shotgun (WGS) entry which is preliminary data.</text>
</comment>
<dbReference type="InterPro" id="IPR001811">
    <property type="entry name" value="Chemokine_IL8-like_dom"/>
</dbReference>
<reference evidence="8 9" key="1">
    <citation type="journal article" date="2020" name="Nature">
        <title>Six reference-quality genomes reveal evolution of bat adaptations.</title>
        <authorList>
            <person name="Jebb D."/>
            <person name="Huang Z."/>
            <person name="Pippel M."/>
            <person name="Hughes G.M."/>
            <person name="Lavrichenko K."/>
            <person name="Devanna P."/>
            <person name="Winkler S."/>
            <person name="Jermiin L.S."/>
            <person name="Skirmuntt E.C."/>
            <person name="Katzourakis A."/>
            <person name="Burkitt-Gray L."/>
            <person name="Ray D.A."/>
            <person name="Sullivan K.A.M."/>
            <person name="Roscito J.G."/>
            <person name="Kirilenko B.M."/>
            <person name="Davalos L.M."/>
            <person name="Corthals A.P."/>
            <person name="Power M.L."/>
            <person name="Jones G."/>
            <person name="Ransome R.D."/>
            <person name="Dechmann D.K.N."/>
            <person name="Locatelli A.G."/>
            <person name="Puechmaille S.J."/>
            <person name="Fedrigo O."/>
            <person name="Jarvis E.D."/>
            <person name="Hiller M."/>
            <person name="Vernes S.C."/>
            <person name="Myers E.W."/>
            <person name="Teeling E.C."/>
        </authorList>
    </citation>
    <scope>NUCLEOTIDE SEQUENCE [LARGE SCALE GENOMIC DNA]</scope>
    <source>
        <strain evidence="8">MRouAeg1</strain>
        <tissue evidence="8">Muscle</tissue>
    </source>
</reference>
<evidence type="ECO:0000256" key="6">
    <source>
        <dbReference type="SAM" id="SignalP"/>
    </source>
</evidence>
<dbReference type="GO" id="GO:0008009">
    <property type="term" value="F:chemokine activity"/>
    <property type="evidence" value="ECO:0007669"/>
    <property type="project" value="InterPro"/>
</dbReference>
<protein>
    <submittedName>
        <fullName evidence="8">C-X-C motif chemokine ligand 13</fullName>
    </submittedName>
</protein>
<dbReference type="GO" id="GO:0005615">
    <property type="term" value="C:extracellular space"/>
    <property type="evidence" value="ECO:0007669"/>
    <property type="project" value="UniProtKB-KW"/>
</dbReference>
<evidence type="ECO:0000256" key="5">
    <source>
        <dbReference type="ARBA" id="ARBA00023157"/>
    </source>
</evidence>
<feature type="domain" description="Chemokine interleukin-8-like" evidence="7">
    <location>
        <begin position="30"/>
        <end position="92"/>
    </location>
</feature>
<dbReference type="InterPro" id="IPR033899">
    <property type="entry name" value="CXC_Chemokine_domain"/>
</dbReference>
<dbReference type="GO" id="GO:0006955">
    <property type="term" value="P:immune response"/>
    <property type="evidence" value="ECO:0007669"/>
    <property type="project" value="InterPro"/>
</dbReference>
<keyword evidence="3" id="KW-0202">Cytokine</keyword>